<dbReference type="GO" id="GO:0003676">
    <property type="term" value="F:nucleic acid binding"/>
    <property type="evidence" value="ECO:0007669"/>
    <property type="project" value="InterPro"/>
</dbReference>
<dbReference type="InterPro" id="IPR050900">
    <property type="entry name" value="Transposase_IS3/IS150/IS904"/>
</dbReference>
<reference evidence="2" key="1">
    <citation type="journal article" date="2015" name="Nature">
        <title>Complex archaea that bridge the gap between prokaryotes and eukaryotes.</title>
        <authorList>
            <person name="Spang A."/>
            <person name="Saw J.H."/>
            <person name="Jorgensen S.L."/>
            <person name="Zaremba-Niedzwiedzka K."/>
            <person name="Martijn J."/>
            <person name="Lind A.E."/>
            <person name="van Eijk R."/>
            <person name="Schleper C."/>
            <person name="Guy L."/>
            <person name="Ettema T.J."/>
        </authorList>
    </citation>
    <scope>NUCLEOTIDE SEQUENCE</scope>
</reference>
<dbReference type="PANTHER" id="PTHR46889:SF4">
    <property type="entry name" value="TRANSPOSASE INSO FOR INSERTION SEQUENCE ELEMENT IS911B-RELATED"/>
    <property type="match status" value="1"/>
</dbReference>
<dbReference type="InterPro" id="IPR001584">
    <property type="entry name" value="Integrase_cat-core"/>
</dbReference>
<dbReference type="NCBIfam" id="NF033516">
    <property type="entry name" value="transpos_IS3"/>
    <property type="match status" value="1"/>
</dbReference>
<dbReference type="InterPro" id="IPR025948">
    <property type="entry name" value="HTH-like_dom"/>
</dbReference>
<evidence type="ECO:0000313" key="2">
    <source>
        <dbReference type="EMBL" id="KKK74800.1"/>
    </source>
</evidence>
<accession>A0A0F8YM34</accession>
<protein>
    <recommendedName>
        <fullName evidence="1">Integrase catalytic domain-containing protein</fullName>
    </recommendedName>
</protein>
<dbReference type="SUPFAM" id="SSF53098">
    <property type="entry name" value="Ribonuclease H-like"/>
    <property type="match status" value="1"/>
</dbReference>
<dbReference type="AlphaFoldDB" id="A0A0F8YM34"/>
<feature type="domain" description="Integrase catalytic" evidence="1">
    <location>
        <begin position="77"/>
        <end position="241"/>
    </location>
</feature>
<dbReference type="PANTHER" id="PTHR46889">
    <property type="entry name" value="TRANSPOSASE INSF FOR INSERTION SEQUENCE IS3B-RELATED"/>
    <property type="match status" value="1"/>
</dbReference>
<dbReference type="InterPro" id="IPR048020">
    <property type="entry name" value="Transpos_IS3"/>
</dbReference>
<dbReference type="PROSITE" id="PS50994">
    <property type="entry name" value="INTEGRASE"/>
    <property type="match status" value="1"/>
</dbReference>
<name>A0A0F8YM34_9ZZZZ</name>
<dbReference type="InterPro" id="IPR036397">
    <property type="entry name" value="RNaseH_sf"/>
</dbReference>
<gene>
    <name evidence="2" type="ORF">LCGC14_2880120</name>
</gene>
<evidence type="ECO:0000259" key="1">
    <source>
        <dbReference type="PROSITE" id="PS50994"/>
    </source>
</evidence>
<organism evidence="2">
    <name type="scientific">marine sediment metagenome</name>
    <dbReference type="NCBI Taxonomy" id="412755"/>
    <lineage>
        <taxon>unclassified sequences</taxon>
        <taxon>metagenomes</taxon>
        <taxon>ecological metagenomes</taxon>
    </lineage>
</organism>
<proteinExistence type="predicted"/>
<comment type="caution">
    <text evidence="2">The sequence shown here is derived from an EMBL/GenBank/DDBJ whole genome shotgun (WGS) entry which is preliminary data.</text>
</comment>
<feature type="non-terminal residue" evidence="2">
    <location>
        <position position="241"/>
    </location>
</feature>
<dbReference type="Pfam" id="PF13276">
    <property type="entry name" value="HTH_21"/>
    <property type="match status" value="1"/>
</dbReference>
<dbReference type="InterPro" id="IPR012337">
    <property type="entry name" value="RNaseH-like_sf"/>
</dbReference>
<dbReference type="GO" id="GO:0015074">
    <property type="term" value="P:DNA integration"/>
    <property type="evidence" value="ECO:0007669"/>
    <property type="project" value="InterPro"/>
</dbReference>
<dbReference type="Pfam" id="PF00665">
    <property type="entry name" value="rve"/>
    <property type="match status" value="1"/>
</dbReference>
<dbReference type="Gene3D" id="3.30.420.10">
    <property type="entry name" value="Ribonuclease H-like superfamily/Ribonuclease H"/>
    <property type="match status" value="1"/>
</dbReference>
<sequence>MKVQKRNEEILSRIRDIKAEHPFWGYRRVWAYLKYRQNIVLNHKRVYLLMKKHNLLVKPNTRLKAIRANAPHRSKPRATRPNQYWGIDMTKVMVSSFGWLYLVVVLDWHSKKIVGYSLKTHSRADDWLEALNHAVNNQFPNGILSKNKDLSLISDNGSQPTSQKFMKECSALEIKQIFTCYNNPKGNADTERVIRTIKEDLIWIKEWLSPSQLEEELKAWVVKYNTDFPHSSLNYKTPEQF</sequence>
<dbReference type="EMBL" id="LAZR01056146">
    <property type="protein sequence ID" value="KKK74800.1"/>
    <property type="molecule type" value="Genomic_DNA"/>
</dbReference>